<dbReference type="PANTHER" id="PTHR42871:SF1">
    <property type="entry name" value="CITRATE SYNTHASE"/>
    <property type="match status" value="1"/>
</dbReference>
<evidence type="ECO:0000313" key="5">
    <source>
        <dbReference type="Proteomes" id="UP000030428"/>
    </source>
</evidence>
<evidence type="ECO:0000256" key="2">
    <source>
        <dbReference type="ARBA" id="ARBA00012972"/>
    </source>
</evidence>
<dbReference type="SUPFAM" id="SSF48256">
    <property type="entry name" value="Citrate synthase"/>
    <property type="match status" value="1"/>
</dbReference>
<accession>A0A0A6PE35</accession>
<dbReference type="AlphaFoldDB" id="A0A0A6PE35"/>
<dbReference type="InterPro" id="IPR016143">
    <property type="entry name" value="Citrate_synth-like_sm_a-sub"/>
</dbReference>
<dbReference type="GO" id="GO:0006099">
    <property type="term" value="P:tricarboxylic acid cycle"/>
    <property type="evidence" value="ECO:0007669"/>
    <property type="project" value="UniProtKB-UniPathway"/>
</dbReference>
<dbReference type="Pfam" id="PF00285">
    <property type="entry name" value="Citrate_synt"/>
    <property type="match status" value="1"/>
</dbReference>
<comment type="pathway">
    <text evidence="1">Carbohydrate metabolism; tricarboxylic acid cycle; isocitrate from oxaloacetate: step 1/2.</text>
</comment>
<feature type="transmembrane region" description="Helical" evidence="3">
    <location>
        <begin position="24"/>
        <end position="47"/>
    </location>
</feature>
<proteinExistence type="predicted"/>
<comment type="caution">
    <text evidence="4">The sequence shown here is derived from an EMBL/GenBank/DDBJ whole genome shotgun (WGS) entry which is preliminary data.</text>
</comment>
<sequence>MELERIALSEDYFIERKLYPNVDFYSGIILSALGIPLNMFTVMFAVGRTVGWIAQWMEMMEAPDMRIGRPRQLYLGSEERDYVSIDQRGG</sequence>
<dbReference type="PRINTS" id="PR00143">
    <property type="entry name" value="CITRTSNTHASE"/>
</dbReference>
<dbReference type="Proteomes" id="UP000030428">
    <property type="component" value="Unassembled WGS sequence"/>
</dbReference>
<dbReference type="InterPro" id="IPR036969">
    <property type="entry name" value="Citrate_synthase_sf"/>
</dbReference>
<dbReference type="EMBL" id="JSZA02000083">
    <property type="protein sequence ID" value="KHD08567.1"/>
    <property type="molecule type" value="Genomic_DNA"/>
</dbReference>
<evidence type="ECO:0000256" key="3">
    <source>
        <dbReference type="SAM" id="Phobius"/>
    </source>
</evidence>
<protein>
    <recommendedName>
        <fullName evidence="2">citrate synthase (unknown stereospecificity)</fullName>
        <ecNumber evidence="2">2.3.3.16</ecNumber>
    </recommendedName>
</protein>
<dbReference type="InterPro" id="IPR002020">
    <property type="entry name" value="Citrate_synthase"/>
</dbReference>
<organism evidence="4 5">
    <name type="scientific">Candidatus Thiomargarita nelsonii</name>
    <dbReference type="NCBI Taxonomy" id="1003181"/>
    <lineage>
        <taxon>Bacteria</taxon>
        <taxon>Pseudomonadati</taxon>
        <taxon>Pseudomonadota</taxon>
        <taxon>Gammaproteobacteria</taxon>
        <taxon>Thiotrichales</taxon>
        <taxon>Thiotrichaceae</taxon>
        <taxon>Thiomargarita</taxon>
    </lineage>
</organism>
<keyword evidence="3" id="KW-1133">Transmembrane helix</keyword>
<reference evidence="4 5" key="1">
    <citation type="journal article" date="2016" name="Front. Microbiol.">
        <title>Single-Cell (Meta-)Genomics of a Dimorphic Candidatus Thiomargarita nelsonii Reveals Genomic Plasticity.</title>
        <authorList>
            <person name="Flood B.E."/>
            <person name="Fliss P."/>
            <person name="Jones D.S."/>
            <person name="Dick G.J."/>
            <person name="Jain S."/>
            <person name="Kaster A.K."/>
            <person name="Winkel M."/>
            <person name="Mussmann M."/>
            <person name="Bailey J."/>
        </authorList>
    </citation>
    <scope>NUCLEOTIDE SEQUENCE [LARGE SCALE GENOMIC DNA]</scope>
    <source>
        <strain evidence="4">Hydrate Ridge</strain>
    </source>
</reference>
<gene>
    <name evidence="4" type="ORF">PN36_19760</name>
</gene>
<evidence type="ECO:0000313" key="4">
    <source>
        <dbReference type="EMBL" id="KHD08567.1"/>
    </source>
</evidence>
<evidence type="ECO:0000256" key="1">
    <source>
        <dbReference type="ARBA" id="ARBA00004751"/>
    </source>
</evidence>
<dbReference type="PANTHER" id="PTHR42871">
    <property type="entry name" value="CITRATE SYNTHASE"/>
    <property type="match status" value="1"/>
</dbReference>
<keyword evidence="3" id="KW-0812">Transmembrane</keyword>
<dbReference type="Gene3D" id="1.10.230.10">
    <property type="entry name" value="Cytochrome P450-Terp, domain 2"/>
    <property type="match status" value="1"/>
</dbReference>
<name>A0A0A6PE35_9GAMM</name>
<keyword evidence="5" id="KW-1185">Reference proteome</keyword>
<dbReference type="UniPathway" id="UPA00223">
    <property type="reaction ID" value="UER00717"/>
</dbReference>
<dbReference type="EC" id="2.3.3.16" evidence="2"/>
<keyword evidence="3" id="KW-0472">Membrane</keyword>
<dbReference type="GO" id="GO:0036440">
    <property type="term" value="F:citrate synthase activity"/>
    <property type="evidence" value="ECO:0007669"/>
    <property type="project" value="UniProtKB-EC"/>
</dbReference>